<organism evidence="2 3">
    <name type="scientific">Gluconacetobacter johannae</name>
    <dbReference type="NCBI Taxonomy" id="112140"/>
    <lineage>
        <taxon>Bacteria</taxon>
        <taxon>Pseudomonadati</taxon>
        <taxon>Pseudomonadota</taxon>
        <taxon>Alphaproteobacteria</taxon>
        <taxon>Acetobacterales</taxon>
        <taxon>Acetobacteraceae</taxon>
        <taxon>Gluconacetobacter</taxon>
    </lineage>
</organism>
<gene>
    <name evidence="2" type="ORF">HLH21_09555</name>
</gene>
<dbReference type="PROSITE" id="PS51819">
    <property type="entry name" value="VOC"/>
    <property type="match status" value="2"/>
</dbReference>
<dbReference type="InterPro" id="IPR004360">
    <property type="entry name" value="Glyas_Fos-R_dOase_dom"/>
</dbReference>
<dbReference type="InterPro" id="IPR052164">
    <property type="entry name" value="Anthracycline_SecMetBiosynth"/>
</dbReference>
<dbReference type="InterPro" id="IPR037523">
    <property type="entry name" value="VOC_core"/>
</dbReference>
<dbReference type="Proteomes" id="UP000561066">
    <property type="component" value="Unassembled WGS sequence"/>
</dbReference>
<comment type="caution">
    <text evidence="2">The sequence shown here is derived from an EMBL/GenBank/DDBJ whole genome shotgun (WGS) entry which is preliminary data.</text>
</comment>
<feature type="domain" description="VOC" evidence="1">
    <location>
        <begin position="140"/>
        <end position="255"/>
    </location>
</feature>
<protein>
    <submittedName>
        <fullName evidence="2">VOC family protein</fullName>
    </submittedName>
</protein>
<dbReference type="PANTHER" id="PTHR33993:SF14">
    <property type="entry name" value="GB|AAF24581.1"/>
    <property type="match status" value="1"/>
</dbReference>
<dbReference type="PANTHER" id="PTHR33993">
    <property type="entry name" value="GLYOXALASE-RELATED"/>
    <property type="match status" value="1"/>
</dbReference>
<dbReference type="Pfam" id="PF00903">
    <property type="entry name" value="Glyoxalase"/>
    <property type="match status" value="2"/>
</dbReference>
<dbReference type="SUPFAM" id="SSF54593">
    <property type="entry name" value="Glyoxalase/Bleomycin resistance protein/Dihydroxybiphenyl dioxygenase"/>
    <property type="match status" value="2"/>
</dbReference>
<keyword evidence="3" id="KW-1185">Reference proteome</keyword>
<evidence type="ECO:0000313" key="3">
    <source>
        <dbReference type="Proteomes" id="UP000561066"/>
    </source>
</evidence>
<accession>A0A7W4P3T2</accession>
<sequence>MSAFHGQFVWYELATLDAPAASAFYRAVIGWNMKDAGLPDREYTILSAGERPIGGLMALSQAECKAGAQPGWIGYVAVEDVDAMVARIADAGGAIVRPASNIPGVGRFAIVDDPQGAVFAVFRGGGDGTMAPAAPDTPGGVGWHELLAQDRKSAFAFYADLFGWGVGEAVDMGDMGIYQIFTIGGVPIGGMMTRAATMPAPFWLYYVNVDRIDAAIGRVREAGGRVVNGPHQVPGGSWIVPCLDPQDCMFALVAPTR</sequence>
<dbReference type="CDD" id="cd07247">
    <property type="entry name" value="SgaA_N_like"/>
    <property type="match status" value="2"/>
</dbReference>
<dbReference type="InterPro" id="IPR029068">
    <property type="entry name" value="Glyas_Bleomycin-R_OHBP_Dase"/>
</dbReference>
<feature type="domain" description="VOC" evidence="1">
    <location>
        <begin position="7"/>
        <end position="124"/>
    </location>
</feature>
<proteinExistence type="predicted"/>
<reference evidence="2 3" key="1">
    <citation type="submission" date="2020-04" db="EMBL/GenBank/DDBJ databases">
        <title>Description of novel Gluconacetobacter.</title>
        <authorList>
            <person name="Sombolestani A."/>
        </authorList>
    </citation>
    <scope>NUCLEOTIDE SEQUENCE [LARGE SCALE GENOMIC DNA]</scope>
    <source>
        <strain evidence="2 3">LMG 21312</strain>
    </source>
</reference>
<dbReference type="AlphaFoldDB" id="A0A7W4P3T2"/>
<dbReference type="RefSeq" id="WP_182943523.1">
    <property type="nucleotide sequence ID" value="NZ_JABEQH010000011.1"/>
</dbReference>
<dbReference type="Gene3D" id="3.10.180.10">
    <property type="entry name" value="2,3-Dihydroxybiphenyl 1,2-Dioxygenase, domain 1"/>
    <property type="match status" value="2"/>
</dbReference>
<dbReference type="EMBL" id="JABEQH010000011">
    <property type="protein sequence ID" value="MBB2176174.1"/>
    <property type="molecule type" value="Genomic_DNA"/>
</dbReference>
<evidence type="ECO:0000259" key="1">
    <source>
        <dbReference type="PROSITE" id="PS51819"/>
    </source>
</evidence>
<name>A0A7W4P3T2_9PROT</name>
<evidence type="ECO:0000313" key="2">
    <source>
        <dbReference type="EMBL" id="MBB2176174.1"/>
    </source>
</evidence>